<dbReference type="PANTHER" id="PTHR48082">
    <property type="entry name" value="ATP SYNTHASE SUBUNIT ALPHA, MITOCHONDRIAL"/>
    <property type="match status" value="1"/>
</dbReference>
<reference evidence="4" key="1">
    <citation type="submission" date="2023-04" db="EMBL/GenBank/DDBJ databases">
        <title>Completed genome of Mycoplasma lagogenitalium type strain 12MS.</title>
        <authorList>
            <person name="Spergser J."/>
        </authorList>
    </citation>
    <scope>NUCLEOTIDE SEQUENCE</scope>
    <source>
        <strain evidence="4">12MS</strain>
    </source>
</reference>
<dbReference type="PROSITE" id="PS00152">
    <property type="entry name" value="ATPASE_ALPHA_BETA"/>
    <property type="match status" value="1"/>
</dbReference>
<keyword evidence="2" id="KW-1278">Translocase</keyword>
<dbReference type="PANTHER" id="PTHR48082:SF2">
    <property type="entry name" value="ATP SYNTHASE SUBUNIT ALPHA, MITOCHONDRIAL"/>
    <property type="match status" value="1"/>
</dbReference>
<dbReference type="InterPro" id="IPR005294">
    <property type="entry name" value="ATP_synth_F1_asu"/>
</dbReference>
<dbReference type="InterPro" id="IPR000194">
    <property type="entry name" value="ATPase_F1/V1/A1_a/bsu_nucl-bd"/>
</dbReference>
<sequence length="507" mass="57859">MNEKVILKSINNFIIKVEGRFNYKQNQFFKINDKTKAFVLSANETSANLIISNQKNKLLIGQEILPIENNFIETKQEFFGNIIDINNKIVTQNNLKNGESKSFGFAKIFNKARGINERIYLNKPLTTGILGIDLFTPIGRGQRELIVGDRKTGKTTIALSAAINNKNDEKLKVIYASIGQKTTSVSEVYQLFKNHNILDKIMIIAASSDNSYEQFLLPYIAMAHAENLAKNNYDVLLILDDLTKHANIYREISLLIDRPAGREAYPGDIFFIHSKLLERSGNFKNEGSITTLPIVETIGGDITSFISSNIISITDGQIVTSTDFFNKGIIPAINYSVSVSRTGSAVQKPEIGKISKSLFKIYNNYQKNISLKDIKFNLSKEISSLLSRGKILNNFLTQTDFNLYDENMILILGKIVIWNTFNNNPYSQESLDFILKLFEKNELAKTVKKYIEFNEVNDDKLFRDFVHCALNDFYKYRNYDIKINTRYTFKEINKKEIAEYLGETNAR</sequence>
<dbReference type="NCBIfam" id="NF045936">
    <property type="entry name" value="MSC_0619_alpha"/>
    <property type="match status" value="1"/>
</dbReference>
<evidence type="ECO:0000256" key="2">
    <source>
        <dbReference type="ARBA" id="ARBA00022967"/>
    </source>
</evidence>
<evidence type="ECO:0000259" key="3">
    <source>
        <dbReference type="SMART" id="SM00382"/>
    </source>
</evidence>
<dbReference type="EMBL" id="CP122979">
    <property type="protein sequence ID" value="WGI37032.1"/>
    <property type="molecule type" value="Genomic_DNA"/>
</dbReference>
<evidence type="ECO:0000313" key="4">
    <source>
        <dbReference type="EMBL" id="WGI37032.1"/>
    </source>
</evidence>
<organism evidence="4 5">
    <name type="scientific">Mesomycoplasma lagogenitalium</name>
    <dbReference type="NCBI Taxonomy" id="171286"/>
    <lineage>
        <taxon>Bacteria</taxon>
        <taxon>Bacillati</taxon>
        <taxon>Mycoplasmatota</taxon>
        <taxon>Mycoplasmoidales</taxon>
        <taxon>Metamycoplasmataceae</taxon>
        <taxon>Mesomycoplasma</taxon>
    </lineage>
</organism>
<keyword evidence="5" id="KW-1185">Reference proteome</keyword>
<dbReference type="SMART" id="SM00382">
    <property type="entry name" value="AAA"/>
    <property type="match status" value="1"/>
</dbReference>
<dbReference type="InterPro" id="IPR020003">
    <property type="entry name" value="ATPase_a/bsu_AS"/>
</dbReference>
<accession>A0ABY8LY19</accession>
<keyword evidence="1" id="KW-0813">Transport</keyword>
<dbReference type="InterPro" id="IPR003593">
    <property type="entry name" value="AAA+_ATPase"/>
</dbReference>
<proteinExistence type="predicted"/>
<dbReference type="InterPro" id="IPR027417">
    <property type="entry name" value="P-loop_NTPase"/>
</dbReference>
<feature type="domain" description="AAA+ ATPase" evidence="3">
    <location>
        <begin position="140"/>
        <end position="324"/>
    </location>
</feature>
<evidence type="ECO:0000313" key="5">
    <source>
        <dbReference type="Proteomes" id="UP001179842"/>
    </source>
</evidence>
<dbReference type="RefSeq" id="WP_280102335.1">
    <property type="nucleotide sequence ID" value="NZ_CP122979.1"/>
</dbReference>
<dbReference type="SUPFAM" id="SSF52540">
    <property type="entry name" value="P-loop containing nucleoside triphosphate hydrolases"/>
    <property type="match status" value="1"/>
</dbReference>
<dbReference type="NCBIfam" id="NF005523">
    <property type="entry name" value="PRK07165.1"/>
    <property type="match status" value="1"/>
</dbReference>
<name>A0ABY8LY19_9BACT</name>
<evidence type="ECO:0000256" key="1">
    <source>
        <dbReference type="ARBA" id="ARBA00022448"/>
    </source>
</evidence>
<dbReference type="Proteomes" id="UP001179842">
    <property type="component" value="Chromosome"/>
</dbReference>
<protein>
    <submittedName>
        <fullName evidence="4">ATP F0F1 synthase subunit alpha</fullName>
    </submittedName>
</protein>
<gene>
    <name evidence="4" type="ORF">QEG99_01975</name>
</gene>
<dbReference type="Gene3D" id="3.40.50.12240">
    <property type="match status" value="1"/>
</dbReference>
<dbReference type="Pfam" id="PF00006">
    <property type="entry name" value="ATP-synt_ab"/>
    <property type="match status" value="1"/>
</dbReference>